<sequence>MKKSIFLLLILTSVSVFSQNSDYKVSSYQTEGTKAPNTHYIGEAWLNAIIHDDKELGYNITKATFKANSTLDWHKHGTAQVLIIVDGEAYYQERGNEPVILKEGDIIKCEKNIEHWHSSSKLSDVTYLALYGGGQPTTWTEVVTQEYYDEVAEKLKSN</sequence>
<dbReference type="InterPro" id="IPR011051">
    <property type="entry name" value="RmlC_Cupin_sf"/>
</dbReference>
<protein>
    <submittedName>
        <fullName evidence="3">Cupin domain protein</fullName>
    </submittedName>
</protein>
<organism evidence="3 4">
    <name type="scientific">Kriegella aquimaris</name>
    <dbReference type="NCBI Taxonomy" id="192904"/>
    <lineage>
        <taxon>Bacteria</taxon>
        <taxon>Pseudomonadati</taxon>
        <taxon>Bacteroidota</taxon>
        <taxon>Flavobacteriia</taxon>
        <taxon>Flavobacteriales</taxon>
        <taxon>Flavobacteriaceae</taxon>
        <taxon>Kriegella</taxon>
    </lineage>
</organism>
<dbReference type="STRING" id="192904.SAMN04488514_12424"/>
<dbReference type="PANTHER" id="PTHR43698:SF1">
    <property type="entry name" value="BLL4564 PROTEIN"/>
    <property type="match status" value="1"/>
</dbReference>
<keyword evidence="1" id="KW-0732">Signal</keyword>
<evidence type="ECO:0000256" key="1">
    <source>
        <dbReference type="SAM" id="SignalP"/>
    </source>
</evidence>
<dbReference type="OrthoDB" id="9802489at2"/>
<dbReference type="RefSeq" id="WP_089895796.1">
    <property type="nucleotide sequence ID" value="NZ_FNGV01000024.1"/>
</dbReference>
<evidence type="ECO:0000259" key="2">
    <source>
        <dbReference type="Pfam" id="PF07883"/>
    </source>
</evidence>
<dbReference type="CDD" id="cd02233">
    <property type="entry name" value="cupin_HNL-like"/>
    <property type="match status" value="1"/>
</dbReference>
<dbReference type="SUPFAM" id="SSF51182">
    <property type="entry name" value="RmlC-like cupins"/>
    <property type="match status" value="1"/>
</dbReference>
<evidence type="ECO:0000313" key="3">
    <source>
        <dbReference type="EMBL" id="SDN10043.1"/>
    </source>
</evidence>
<feature type="chain" id="PRO_5011644278" evidence="1">
    <location>
        <begin position="19"/>
        <end position="158"/>
    </location>
</feature>
<name>A0A1G9YNK0_9FLAO</name>
<dbReference type="InterPro" id="IPR047263">
    <property type="entry name" value="HNL-like_cupin"/>
</dbReference>
<proteinExistence type="predicted"/>
<dbReference type="EMBL" id="FNGV01000024">
    <property type="protein sequence ID" value="SDN10043.1"/>
    <property type="molecule type" value="Genomic_DNA"/>
</dbReference>
<dbReference type="InterPro" id="IPR013096">
    <property type="entry name" value="Cupin_2"/>
</dbReference>
<dbReference type="AlphaFoldDB" id="A0A1G9YNK0"/>
<feature type="signal peptide" evidence="1">
    <location>
        <begin position="1"/>
        <end position="18"/>
    </location>
</feature>
<gene>
    <name evidence="3" type="ORF">SAMN04488514_12424</name>
</gene>
<dbReference type="InterPro" id="IPR014710">
    <property type="entry name" value="RmlC-like_jellyroll"/>
</dbReference>
<reference evidence="3 4" key="1">
    <citation type="submission" date="2016-10" db="EMBL/GenBank/DDBJ databases">
        <authorList>
            <person name="de Groot N.N."/>
        </authorList>
    </citation>
    <scope>NUCLEOTIDE SEQUENCE [LARGE SCALE GENOMIC DNA]</scope>
    <source>
        <strain evidence="3 4">DSM 19886</strain>
    </source>
</reference>
<feature type="domain" description="Cupin type-2" evidence="2">
    <location>
        <begin position="64"/>
        <end position="129"/>
    </location>
</feature>
<accession>A0A1G9YNK0</accession>
<keyword evidence="4" id="KW-1185">Reference proteome</keyword>
<dbReference type="Pfam" id="PF07883">
    <property type="entry name" value="Cupin_2"/>
    <property type="match status" value="1"/>
</dbReference>
<evidence type="ECO:0000313" key="4">
    <source>
        <dbReference type="Proteomes" id="UP000199440"/>
    </source>
</evidence>
<dbReference type="Gene3D" id="2.60.120.10">
    <property type="entry name" value="Jelly Rolls"/>
    <property type="match status" value="1"/>
</dbReference>
<dbReference type="PANTHER" id="PTHR43698">
    <property type="entry name" value="RIBD C-TERMINAL DOMAIN CONTAINING PROTEIN"/>
    <property type="match status" value="1"/>
</dbReference>
<dbReference type="Proteomes" id="UP000199440">
    <property type="component" value="Unassembled WGS sequence"/>
</dbReference>